<evidence type="ECO:0000256" key="2">
    <source>
        <dbReference type="ARBA" id="ARBA00022692"/>
    </source>
</evidence>
<dbReference type="PANTHER" id="PTHR20855:SF3">
    <property type="entry name" value="LD03007P"/>
    <property type="match status" value="1"/>
</dbReference>
<evidence type="ECO:0000313" key="9">
    <source>
        <dbReference type="EMBL" id="MRZ53929.1"/>
    </source>
</evidence>
<feature type="transmembrane region" description="Helical" evidence="6">
    <location>
        <begin position="139"/>
        <end position="156"/>
    </location>
</feature>
<dbReference type="EMBL" id="CYYK01000005">
    <property type="protein sequence ID" value="CUO19967.1"/>
    <property type="molecule type" value="Genomic_DNA"/>
</dbReference>
<accession>A0A174D3Z1</accession>
<dbReference type="Proteomes" id="UP000095455">
    <property type="component" value="Unassembled WGS sequence"/>
</dbReference>
<protein>
    <submittedName>
        <fullName evidence="7 8">Hemolysin</fullName>
    </submittedName>
</protein>
<name>A0A174D3Z1_PARDI</name>
<gene>
    <name evidence="7" type="primary">yqfA</name>
    <name evidence="11" type="ORF">DW782_01595</name>
    <name evidence="7" type="ORF">ERS852380_01790</name>
    <name evidence="8" type="ORF">GKD59_07085</name>
    <name evidence="9" type="ORF">GKD68_04085</name>
    <name evidence="10" type="ORF">GKD70_06545</name>
</gene>
<dbReference type="Proteomes" id="UP000463337">
    <property type="component" value="Unassembled WGS sequence"/>
</dbReference>
<feature type="transmembrane region" description="Helical" evidence="6">
    <location>
        <begin position="196"/>
        <end position="215"/>
    </location>
</feature>
<feature type="transmembrane region" description="Helical" evidence="6">
    <location>
        <begin position="107"/>
        <end position="127"/>
    </location>
</feature>
<evidence type="ECO:0000256" key="3">
    <source>
        <dbReference type="ARBA" id="ARBA00022989"/>
    </source>
</evidence>
<comment type="caution">
    <text evidence="8">The sequence shown here is derived from an EMBL/GenBank/DDBJ whole genome shotgun (WGS) entry which is preliminary data.</text>
</comment>
<evidence type="ECO:0000313" key="10">
    <source>
        <dbReference type="EMBL" id="MSB72956.1"/>
    </source>
</evidence>
<evidence type="ECO:0000256" key="5">
    <source>
        <dbReference type="PIRSR" id="PIRSR604254-1"/>
    </source>
</evidence>
<sequence>MRKQRQTHGEEVANVLTHGAGMLFGLTAIVVLMIAGIRTGDPWVIGSFAVYALCMTSSYVTSTFYHAASDPKRKCQLRRWDHSAIYLHIAGTYTPFTLVALRDEGFWGWGLFITVWLAAVIGVWFSFRRMKKKDNLKTVCYLLMSWVVIIAFKPLIDVFQRTDSMYVLYWLIGGGLFYSLGTIFFFLDKYKYMHSAWHLFVLGGTVCHFIAIYNLV</sequence>
<dbReference type="AlphaFoldDB" id="A0A174D3Z1"/>
<evidence type="ECO:0000313" key="15">
    <source>
        <dbReference type="Proteomes" id="UP000441609"/>
    </source>
</evidence>
<feature type="binding site" evidence="5">
    <location>
        <position position="66"/>
    </location>
    <ligand>
        <name>Zn(2+)</name>
        <dbReference type="ChEBI" id="CHEBI:29105"/>
    </ligand>
</feature>
<dbReference type="Proteomes" id="UP000432516">
    <property type="component" value="Unassembled WGS sequence"/>
</dbReference>
<reference evidence="11 13" key="2">
    <citation type="submission" date="2018-08" db="EMBL/GenBank/DDBJ databases">
        <title>A genome reference for cultivated species of the human gut microbiota.</title>
        <authorList>
            <person name="Zou Y."/>
            <person name="Xue W."/>
            <person name="Luo G."/>
        </authorList>
    </citation>
    <scope>NUCLEOTIDE SEQUENCE [LARGE SCALE GENOMIC DNA]</scope>
    <source>
        <strain evidence="11 13">AM30-4</strain>
    </source>
</reference>
<evidence type="ECO:0000256" key="1">
    <source>
        <dbReference type="ARBA" id="ARBA00004141"/>
    </source>
</evidence>
<evidence type="ECO:0000313" key="11">
    <source>
        <dbReference type="EMBL" id="RHD78010.1"/>
    </source>
</evidence>
<dbReference type="Pfam" id="PF03006">
    <property type="entry name" value="HlyIII"/>
    <property type="match status" value="1"/>
</dbReference>
<evidence type="ECO:0000313" key="8">
    <source>
        <dbReference type="EMBL" id="MRY57676.1"/>
    </source>
</evidence>
<dbReference type="Proteomes" id="UP000441609">
    <property type="component" value="Unassembled WGS sequence"/>
</dbReference>
<dbReference type="OrthoDB" id="9813689at2"/>
<keyword evidence="3 6" id="KW-1133">Transmembrane helix</keyword>
<reference evidence="7 12" key="1">
    <citation type="submission" date="2015-09" db="EMBL/GenBank/DDBJ databases">
        <authorList>
            <consortium name="Pathogen Informatics"/>
        </authorList>
    </citation>
    <scope>NUCLEOTIDE SEQUENCE [LARGE SCALE GENOMIC DNA]</scope>
    <source>
        <strain evidence="7 12">2789STDY5608822</strain>
    </source>
</reference>
<comment type="subcellular location">
    <subcellularLocation>
        <location evidence="1">Membrane</location>
        <topology evidence="1">Multi-pass membrane protein</topology>
    </subcellularLocation>
</comment>
<dbReference type="EMBL" id="WKNE01000002">
    <property type="protein sequence ID" value="MRZ53929.1"/>
    <property type="molecule type" value="Genomic_DNA"/>
</dbReference>
<reference evidence="14 15" key="3">
    <citation type="journal article" date="2019" name="Nat. Med.">
        <title>A library of human gut bacterial isolates paired with longitudinal multiomics data enables mechanistic microbiome research.</title>
        <authorList>
            <person name="Poyet M."/>
            <person name="Groussin M."/>
            <person name="Gibbons S.M."/>
            <person name="Avila-Pacheco J."/>
            <person name="Jiang X."/>
            <person name="Kearney S.M."/>
            <person name="Perrotta A.R."/>
            <person name="Berdy B."/>
            <person name="Zhao S."/>
            <person name="Lieberman T.D."/>
            <person name="Swanson P.K."/>
            <person name="Smith M."/>
            <person name="Roesemann S."/>
            <person name="Alexander J.E."/>
            <person name="Rich S.A."/>
            <person name="Livny J."/>
            <person name="Vlamakis H."/>
            <person name="Clish C."/>
            <person name="Bullock K."/>
            <person name="Deik A."/>
            <person name="Scott J."/>
            <person name="Pierce K.A."/>
            <person name="Xavier R.J."/>
            <person name="Alm E.J."/>
        </authorList>
    </citation>
    <scope>NUCLEOTIDE SEQUENCE [LARGE SCALE GENOMIC DNA]</scope>
    <source>
        <strain evidence="9 14">BIOML-A2</strain>
        <strain evidence="10 15">BIOML-A20</strain>
        <strain evidence="8 16">BIOML-A41</strain>
    </source>
</reference>
<feature type="transmembrane region" description="Helical" evidence="6">
    <location>
        <begin position="83"/>
        <end position="101"/>
    </location>
</feature>
<organism evidence="8 16">
    <name type="scientific">Parabacteroides distasonis</name>
    <dbReference type="NCBI Taxonomy" id="823"/>
    <lineage>
        <taxon>Bacteria</taxon>
        <taxon>Pseudomonadati</taxon>
        <taxon>Bacteroidota</taxon>
        <taxon>Bacteroidia</taxon>
        <taxon>Bacteroidales</taxon>
        <taxon>Tannerellaceae</taxon>
        <taxon>Parabacteroides</taxon>
    </lineage>
</organism>
<dbReference type="GO" id="GO:0016020">
    <property type="term" value="C:membrane"/>
    <property type="evidence" value="ECO:0007669"/>
    <property type="project" value="UniProtKB-SubCell"/>
</dbReference>
<dbReference type="OMA" id="NAWTHLV"/>
<evidence type="ECO:0000313" key="7">
    <source>
        <dbReference type="EMBL" id="CUO19967.1"/>
    </source>
</evidence>
<feature type="transmembrane region" description="Helical" evidence="6">
    <location>
        <begin position="168"/>
        <end position="187"/>
    </location>
</feature>
<evidence type="ECO:0000313" key="14">
    <source>
        <dbReference type="Proteomes" id="UP000432516"/>
    </source>
</evidence>
<feature type="transmembrane region" description="Helical" evidence="6">
    <location>
        <begin position="43"/>
        <end position="62"/>
    </location>
</feature>
<evidence type="ECO:0000313" key="16">
    <source>
        <dbReference type="Proteomes" id="UP000463337"/>
    </source>
</evidence>
<dbReference type="RefSeq" id="WP_005857308.1">
    <property type="nucleotide sequence ID" value="NZ_AP019729.1"/>
</dbReference>
<feature type="transmembrane region" description="Helical" evidence="6">
    <location>
        <begin position="12"/>
        <end position="37"/>
    </location>
</feature>
<dbReference type="EMBL" id="QSJN01000001">
    <property type="protein sequence ID" value="RHD78010.1"/>
    <property type="molecule type" value="Genomic_DNA"/>
</dbReference>
<dbReference type="EMBL" id="WKMO01000004">
    <property type="protein sequence ID" value="MSB72956.1"/>
    <property type="molecule type" value="Genomic_DNA"/>
</dbReference>
<dbReference type="PANTHER" id="PTHR20855">
    <property type="entry name" value="ADIPOR/PROGESTIN RECEPTOR-RELATED"/>
    <property type="match status" value="1"/>
</dbReference>
<proteinExistence type="predicted"/>
<evidence type="ECO:0000256" key="4">
    <source>
        <dbReference type="ARBA" id="ARBA00023136"/>
    </source>
</evidence>
<dbReference type="EMBL" id="WKLT01000005">
    <property type="protein sequence ID" value="MRY57676.1"/>
    <property type="molecule type" value="Genomic_DNA"/>
</dbReference>
<feature type="binding site" evidence="5">
    <location>
        <position position="198"/>
    </location>
    <ligand>
        <name>Zn(2+)</name>
        <dbReference type="ChEBI" id="CHEBI:29105"/>
    </ligand>
</feature>
<evidence type="ECO:0000313" key="13">
    <source>
        <dbReference type="Proteomes" id="UP000284660"/>
    </source>
</evidence>
<keyword evidence="5" id="KW-0479">Metal-binding</keyword>
<dbReference type="InterPro" id="IPR004254">
    <property type="entry name" value="AdipoR/HlyIII-related"/>
</dbReference>
<keyword evidence="2 6" id="KW-0812">Transmembrane</keyword>
<evidence type="ECO:0000256" key="6">
    <source>
        <dbReference type="SAM" id="Phobius"/>
    </source>
</evidence>
<evidence type="ECO:0000313" key="12">
    <source>
        <dbReference type="Proteomes" id="UP000095455"/>
    </source>
</evidence>
<dbReference type="GO" id="GO:0046872">
    <property type="term" value="F:metal ion binding"/>
    <property type="evidence" value="ECO:0007669"/>
    <property type="project" value="UniProtKB-KW"/>
</dbReference>
<keyword evidence="4 6" id="KW-0472">Membrane</keyword>
<feature type="binding site" evidence="5">
    <location>
        <position position="194"/>
    </location>
    <ligand>
        <name>Zn(2+)</name>
        <dbReference type="ChEBI" id="CHEBI:29105"/>
    </ligand>
</feature>
<dbReference type="Proteomes" id="UP000284660">
    <property type="component" value="Unassembled WGS sequence"/>
</dbReference>
<keyword evidence="5" id="KW-0862">Zinc</keyword>